<dbReference type="SUPFAM" id="SSF109640">
    <property type="entry name" value="KRAB domain (Kruppel-associated box)"/>
    <property type="match status" value="1"/>
</dbReference>
<sequence>MNHRVVFRGGCTILHSHQQCTSSFRFSAKLSRRYSDFQCTLCPQALPPHYQYQGLVSLEDVAVNFTWEEWQDLDDAQRTLYRDVMLENYSSLVSLGHCITRPEVIIKLEQGAAPWTVKEKPQTRVSRCQCTLSLCTLSRESVHTEQGGCEDKCTADVGRLMNHYIRNHEAEKDPENFTVESGGL</sequence>
<feature type="domain" description="KRAB" evidence="1">
    <location>
        <begin position="56"/>
        <end position="127"/>
    </location>
</feature>
<dbReference type="InParanoid" id="A0A6J3Q752"/>
<dbReference type="InterPro" id="IPR050169">
    <property type="entry name" value="Krueppel_C2H2_ZnF"/>
</dbReference>
<organism evidence="2 3">
    <name type="scientific">Tursiops truncatus</name>
    <name type="common">Atlantic bottle-nosed dolphin</name>
    <name type="synonym">Delphinus truncatus</name>
    <dbReference type="NCBI Taxonomy" id="9739"/>
    <lineage>
        <taxon>Eukaryota</taxon>
        <taxon>Metazoa</taxon>
        <taxon>Chordata</taxon>
        <taxon>Craniata</taxon>
        <taxon>Vertebrata</taxon>
        <taxon>Euteleostomi</taxon>
        <taxon>Mammalia</taxon>
        <taxon>Eutheria</taxon>
        <taxon>Laurasiatheria</taxon>
        <taxon>Artiodactyla</taxon>
        <taxon>Whippomorpha</taxon>
        <taxon>Cetacea</taxon>
        <taxon>Odontoceti</taxon>
        <taxon>Delphinidae</taxon>
        <taxon>Tursiops</taxon>
    </lineage>
</organism>
<dbReference type="RefSeq" id="XP_033698220.1">
    <property type="nucleotide sequence ID" value="XM_033842329.1"/>
</dbReference>
<dbReference type="Gene3D" id="6.10.140.140">
    <property type="match status" value="1"/>
</dbReference>
<dbReference type="PROSITE" id="PS50805">
    <property type="entry name" value="KRAB"/>
    <property type="match status" value="1"/>
</dbReference>
<reference evidence="3" key="1">
    <citation type="submission" date="2025-08" db="UniProtKB">
        <authorList>
            <consortium name="RefSeq"/>
        </authorList>
    </citation>
    <scope>IDENTIFICATION</scope>
    <source>
        <tissue evidence="3">Spleen</tissue>
    </source>
</reference>
<evidence type="ECO:0000259" key="1">
    <source>
        <dbReference type="PROSITE" id="PS50805"/>
    </source>
</evidence>
<name>A0A6J3Q752_TURTR</name>
<dbReference type="InterPro" id="IPR001909">
    <property type="entry name" value="KRAB"/>
</dbReference>
<accession>A0A6J3Q752</accession>
<evidence type="ECO:0000313" key="2">
    <source>
        <dbReference type="Proteomes" id="UP000245320"/>
    </source>
</evidence>
<dbReference type="PANTHER" id="PTHR23232:SF148">
    <property type="entry name" value="KRAB DOMAIN-CONTAINING PROTEIN"/>
    <property type="match status" value="1"/>
</dbReference>
<dbReference type="AlphaFoldDB" id="A0A6J3Q752"/>
<protein>
    <submittedName>
        <fullName evidence="3">Zinc finger protein 570-like</fullName>
    </submittedName>
</protein>
<dbReference type="Pfam" id="PF01352">
    <property type="entry name" value="KRAB"/>
    <property type="match status" value="1"/>
</dbReference>
<evidence type="ECO:0000313" key="3">
    <source>
        <dbReference type="RefSeq" id="XP_033698220.1"/>
    </source>
</evidence>
<dbReference type="PANTHER" id="PTHR23232">
    <property type="entry name" value="KRAB DOMAIN C2H2 ZINC FINGER"/>
    <property type="match status" value="1"/>
</dbReference>
<dbReference type="SMART" id="SM00349">
    <property type="entry name" value="KRAB"/>
    <property type="match status" value="1"/>
</dbReference>
<dbReference type="OrthoDB" id="9808634at2759"/>
<proteinExistence type="predicted"/>
<dbReference type="CDD" id="cd07765">
    <property type="entry name" value="KRAB_A-box"/>
    <property type="match status" value="1"/>
</dbReference>
<dbReference type="Proteomes" id="UP000245320">
    <property type="component" value="Chromosome 16"/>
</dbReference>
<dbReference type="GO" id="GO:0006355">
    <property type="term" value="P:regulation of DNA-templated transcription"/>
    <property type="evidence" value="ECO:0007669"/>
    <property type="project" value="InterPro"/>
</dbReference>
<keyword evidence="2" id="KW-1185">Reference proteome</keyword>
<dbReference type="InterPro" id="IPR036051">
    <property type="entry name" value="KRAB_dom_sf"/>
</dbReference>
<gene>
    <name evidence="3" type="primary">LOC101322436</name>
</gene>